<feature type="coiled-coil region" evidence="1">
    <location>
        <begin position="36"/>
        <end position="67"/>
    </location>
</feature>
<evidence type="ECO:0000256" key="1">
    <source>
        <dbReference type="SAM" id="Coils"/>
    </source>
</evidence>
<dbReference type="EMBL" id="ML004902">
    <property type="protein sequence ID" value="RKP28384.1"/>
    <property type="molecule type" value="Genomic_DNA"/>
</dbReference>
<proteinExistence type="predicted"/>
<reference evidence="3" key="1">
    <citation type="journal article" date="2018" name="Nat. Microbiol.">
        <title>Leveraging single-cell genomics to expand the fungal tree of life.</title>
        <authorList>
            <person name="Ahrendt S.R."/>
            <person name="Quandt C.A."/>
            <person name="Ciobanu D."/>
            <person name="Clum A."/>
            <person name="Salamov A."/>
            <person name="Andreopoulos B."/>
            <person name="Cheng J.F."/>
            <person name="Woyke T."/>
            <person name="Pelin A."/>
            <person name="Henrissat B."/>
            <person name="Reynolds N.K."/>
            <person name="Benny G.L."/>
            <person name="Smith M.E."/>
            <person name="James T.Y."/>
            <person name="Grigoriev I.V."/>
        </authorList>
    </citation>
    <scope>NUCLEOTIDE SEQUENCE [LARGE SCALE GENOMIC DNA]</scope>
    <source>
        <strain evidence="3">Baker2002</strain>
    </source>
</reference>
<name>A0A4P9Z6U5_9ASCO</name>
<evidence type="ECO:0000313" key="2">
    <source>
        <dbReference type="EMBL" id="RKP28384.1"/>
    </source>
</evidence>
<gene>
    <name evidence="2" type="ORF">METBISCDRAFT_29240</name>
</gene>
<keyword evidence="3" id="KW-1185">Reference proteome</keyword>
<protein>
    <submittedName>
        <fullName evidence="2">Uncharacterized protein</fullName>
    </submittedName>
</protein>
<accession>A0A4P9Z6U5</accession>
<dbReference type="AlphaFoldDB" id="A0A4P9Z6U5"/>
<sequence length="107" mass="12117">MIDTESTSDTAALDTANLSSNSIVAKEPRASLMEMIQTLETKVTTALRDLEQEDAQFTARLTQLSDKIESYKRNLNKGVFRWVKPLCRRFRGLQGRCLSSLLPPWIV</sequence>
<keyword evidence="1" id="KW-0175">Coiled coil</keyword>
<dbReference type="Proteomes" id="UP000268321">
    <property type="component" value="Unassembled WGS sequence"/>
</dbReference>
<evidence type="ECO:0000313" key="3">
    <source>
        <dbReference type="Proteomes" id="UP000268321"/>
    </source>
</evidence>
<organism evidence="2 3">
    <name type="scientific">Metschnikowia bicuspidata</name>
    <dbReference type="NCBI Taxonomy" id="27322"/>
    <lineage>
        <taxon>Eukaryota</taxon>
        <taxon>Fungi</taxon>
        <taxon>Dikarya</taxon>
        <taxon>Ascomycota</taxon>
        <taxon>Saccharomycotina</taxon>
        <taxon>Pichiomycetes</taxon>
        <taxon>Metschnikowiaceae</taxon>
        <taxon>Metschnikowia</taxon>
    </lineage>
</organism>